<evidence type="ECO:0008006" key="4">
    <source>
        <dbReference type="Google" id="ProtNLM"/>
    </source>
</evidence>
<dbReference type="EMBL" id="JAGJRS010000018">
    <property type="protein sequence ID" value="MBP1474499.1"/>
    <property type="molecule type" value="Genomic_DNA"/>
</dbReference>
<feature type="signal peptide" evidence="1">
    <location>
        <begin position="1"/>
        <end position="19"/>
    </location>
</feature>
<sequence length="239" mass="26950">MRWWMLLGVWLALPMAAMAQVQPATVVVLDTLHQMHAEVPAYDNTALGHAIERLKPDVLCVELQPDDLVTRPPEKTKQEYPAVVYPLIDRHHYRVYAMEPAEPLYDRLLAPYRANTVAFYSREPAQAKAFGQYVDGLYEVLKARWTSPASVNDDVTDAALRAKHALQEALMGPGEHAGWEAWNGHFLQVIQRAARENPRRRIVVLVGAEHGFWLREHLRDAPGVTLLDTPQALADHGAD</sequence>
<keyword evidence="1" id="KW-0732">Signal</keyword>
<evidence type="ECO:0000313" key="3">
    <source>
        <dbReference type="Proteomes" id="UP000823790"/>
    </source>
</evidence>
<name>A0ABS4DN63_9GAMM</name>
<evidence type="ECO:0000256" key="1">
    <source>
        <dbReference type="SAM" id="SignalP"/>
    </source>
</evidence>
<organism evidence="2 3">
    <name type="scientific">Frateuria flava</name>
    <dbReference type="NCBI Taxonomy" id="2821489"/>
    <lineage>
        <taxon>Bacteria</taxon>
        <taxon>Pseudomonadati</taxon>
        <taxon>Pseudomonadota</taxon>
        <taxon>Gammaproteobacteria</taxon>
        <taxon>Lysobacterales</taxon>
        <taxon>Rhodanobacteraceae</taxon>
        <taxon>Frateuria</taxon>
    </lineage>
</organism>
<protein>
    <recommendedName>
        <fullName evidence="4">Haem-binding uptake Tiki superfamily ChaN domain-containing protein</fullName>
    </recommendedName>
</protein>
<accession>A0ABS4DN63</accession>
<reference evidence="2 3" key="1">
    <citation type="submission" date="2021-04" db="EMBL/GenBank/DDBJ databases">
        <authorList>
            <person name="Huq M.A."/>
        </authorList>
    </citation>
    <scope>NUCLEOTIDE SEQUENCE [LARGE SCALE GENOMIC DNA]</scope>
    <source>
        <strain evidence="2 3">MAH-13</strain>
    </source>
</reference>
<feature type="chain" id="PRO_5046543685" description="Haem-binding uptake Tiki superfamily ChaN domain-containing protein" evidence="1">
    <location>
        <begin position="20"/>
        <end position="239"/>
    </location>
</feature>
<gene>
    <name evidence="2" type="ORF">J7I44_09305</name>
</gene>
<comment type="caution">
    <text evidence="2">The sequence shown here is derived from an EMBL/GenBank/DDBJ whole genome shotgun (WGS) entry which is preliminary data.</text>
</comment>
<dbReference type="RefSeq" id="WP_209619373.1">
    <property type="nucleotide sequence ID" value="NZ_JAGJRS010000018.1"/>
</dbReference>
<evidence type="ECO:0000313" key="2">
    <source>
        <dbReference type="EMBL" id="MBP1474499.1"/>
    </source>
</evidence>
<keyword evidence="3" id="KW-1185">Reference proteome</keyword>
<dbReference type="Proteomes" id="UP000823790">
    <property type="component" value="Unassembled WGS sequence"/>
</dbReference>
<proteinExistence type="predicted"/>